<evidence type="ECO:0000259" key="2">
    <source>
        <dbReference type="Pfam" id="PF13808"/>
    </source>
</evidence>
<dbReference type="PANTHER" id="PTHR30298">
    <property type="entry name" value="H REPEAT-ASSOCIATED PREDICTED TRANSPOSASE"/>
    <property type="match status" value="1"/>
</dbReference>
<dbReference type="NCBIfam" id="NF033564">
    <property type="entry name" value="transpos_ISAs1"/>
    <property type="match status" value="1"/>
</dbReference>
<dbReference type="EMBL" id="PIFK01000031">
    <property type="protein sequence ID" value="PTP31273.1"/>
    <property type="molecule type" value="Genomic_DNA"/>
</dbReference>
<protein>
    <submittedName>
        <fullName evidence="3">ISAs1 family transposase</fullName>
    </submittedName>
</protein>
<dbReference type="InterPro" id="IPR051698">
    <property type="entry name" value="Transposase_11-like"/>
</dbReference>
<dbReference type="InterPro" id="IPR032806">
    <property type="entry name" value="YbfD_N"/>
</dbReference>
<evidence type="ECO:0000313" key="4">
    <source>
        <dbReference type="Proteomes" id="UP000244197"/>
    </source>
</evidence>
<dbReference type="GO" id="GO:0003677">
    <property type="term" value="F:DNA binding"/>
    <property type="evidence" value="ECO:0007669"/>
    <property type="project" value="InterPro"/>
</dbReference>
<comment type="caution">
    <text evidence="3">The sequence shown here is derived from an EMBL/GenBank/DDBJ whole genome shotgun (WGS) entry which is preliminary data.</text>
</comment>
<reference evidence="3 4" key="1">
    <citation type="submission" date="2017-11" db="EMBL/GenBank/DDBJ databases">
        <title>Population delineation of vibrios coincides with oyster pathogenicity.</title>
        <authorList>
            <person name="Bruto M."/>
            <person name="Labreuche Y."/>
            <person name="James A."/>
            <person name="Piel D."/>
            <person name="Chenivesse S."/>
            <person name="Petton B."/>
            <person name="Polz M.F."/>
            <person name="Le Roux F."/>
        </authorList>
    </citation>
    <scope>NUCLEOTIDE SEQUENCE [LARGE SCALE GENOMIC DNA]</scope>
    <source>
        <strain evidence="3 4">FF_144</strain>
    </source>
</reference>
<dbReference type="GO" id="GO:0006313">
    <property type="term" value="P:DNA transposition"/>
    <property type="evidence" value="ECO:0007669"/>
    <property type="project" value="InterPro"/>
</dbReference>
<name>A0A2T5ETD8_VIBSP</name>
<sequence length="376" mass="42099">MNGLSLLDHISVIRDPRQAWKIEHTLTDIIFLTIAAVIAGAEGWEDIEDFGEDNLEWLRQYGDFKQGIPVHDTIARVINLISAKQLQRCFTAWMKDCHETTEGEVIAIDGKTLRGTYNKDKRCGAIHMVSAFSAANQVVLGQVKTADKSNEIKAIPELLEMLSLRGCLVTIDAMGCQKDIAEKIVAQDADYLLAVKGNQKRLEQAISQVFNSSMINSFEGDKYVTQEKGHGRTETRLSMVVHNTDFLGDIALDWAELSTIGMVVSIRQEGDKPAETMQIKHYISSVKLTAKALLESTRAHWSIENQMHWRLDVGFKEDECRIRREQAGENLAVIRDIALNLLTEEISFKAGIKRKQKKANRNNAYLSQVLAGQGAS</sequence>
<organism evidence="3 4">
    <name type="scientific">Vibrio splendidus</name>
    <dbReference type="NCBI Taxonomy" id="29497"/>
    <lineage>
        <taxon>Bacteria</taxon>
        <taxon>Pseudomonadati</taxon>
        <taxon>Pseudomonadota</taxon>
        <taxon>Gammaproteobacteria</taxon>
        <taxon>Vibrionales</taxon>
        <taxon>Vibrionaceae</taxon>
        <taxon>Vibrio</taxon>
    </lineage>
</organism>
<feature type="domain" description="H repeat-associated protein N-terminal" evidence="2">
    <location>
        <begin position="7"/>
        <end position="94"/>
    </location>
</feature>
<gene>
    <name evidence="3" type="ORF">CWO07_16105</name>
</gene>
<dbReference type="Pfam" id="PF01609">
    <property type="entry name" value="DDE_Tnp_1"/>
    <property type="match status" value="1"/>
</dbReference>
<dbReference type="GO" id="GO:0004803">
    <property type="term" value="F:transposase activity"/>
    <property type="evidence" value="ECO:0007669"/>
    <property type="project" value="InterPro"/>
</dbReference>
<dbReference type="Pfam" id="PF13808">
    <property type="entry name" value="DDE_Tnp_1_assoc"/>
    <property type="match status" value="1"/>
</dbReference>
<dbReference type="PANTHER" id="PTHR30298:SF0">
    <property type="entry name" value="PROTEIN YBFL-RELATED"/>
    <property type="match status" value="1"/>
</dbReference>
<proteinExistence type="predicted"/>
<dbReference type="InterPro" id="IPR002559">
    <property type="entry name" value="Transposase_11"/>
</dbReference>
<accession>A0A2T5ETD8</accession>
<dbReference type="InterPro" id="IPR047647">
    <property type="entry name" value="ISAs1_transpos"/>
</dbReference>
<dbReference type="Proteomes" id="UP000244197">
    <property type="component" value="Unassembled WGS sequence"/>
</dbReference>
<evidence type="ECO:0000313" key="3">
    <source>
        <dbReference type="EMBL" id="PTP31273.1"/>
    </source>
</evidence>
<dbReference type="AlphaFoldDB" id="A0A2T5ETD8"/>
<feature type="domain" description="Transposase IS4-like" evidence="1">
    <location>
        <begin position="103"/>
        <end position="341"/>
    </location>
</feature>
<evidence type="ECO:0000259" key="1">
    <source>
        <dbReference type="Pfam" id="PF01609"/>
    </source>
</evidence>
<dbReference type="RefSeq" id="WP_108187945.1">
    <property type="nucleotide sequence ID" value="NZ_PIFK01000031.1"/>
</dbReference>